<accession>A0A1X7HNU7</accession>
<protein>
    <submittedName>
        <fullName evidence="1">Uncharacterized protein</fullName>
    </submittedName>
</protein>
<sequence length="39" mass="4180">MITCSQALFEAEGKNVDVVEDIHIGCVLADMDRQRGSAG</sequence>
<dbReference type="AlphaFoldDB" id="A0A1X7HNU7"/>
<gene>
    <name evidence="1" type="ORF">SAMN05661091_4910</name>
</gene>
<keyword evidence="2" id="KW-1185">Reference proteome</keyword>
<dbReference type="Proteomes" id="UP000192940">
    <property type="component" value="Chromosome I"/>
</dbReference>
<evidence type="ECO:0000313" key="1">
    <source>
        <dbReference type="EMBL" id="SMF90150.1"/>
    </source>
</evidence>
<proteinExistence type="predicted"/>
<reference evidence="1 2" key="1">
    <citation type="submission" date="2017-04" db="EMBL/GenBank/DDBJ databases">
        <authorList>
            <person name="Afonso C.L."/>
            <person name="Miller P.J."/>
            <person name="Scott M.A."/>
            <person name="Spackman E."/>
            <person name="Goraichik I."/>
            <person name="Dimitrov K.M."/>
            <person name="Suarez D.L."/>
            <person name="Swayne D.E."/>
        </authorList>
    </citation>
    <scope>NUCLEOTIDE SEQUENCE [LARGE SCALE GENOMIC DNA]</scope>
    <source>
        <strain evidence="1 2">N3/975</strain>
    </source>
</reference>
<evidence type="ECO:0000313" key="2">
    <source>
        <dbReference type="Proteomes" id="UP000192940"/>
    </source>
</evidence>
<organism evidence="1 2">
    <name type="scientific">Paenibacillus uliginis N3/975</name>
    <dbReference type="NCBI Taxonomy" id="1313296"/>
    <lineage>
        <taxon>Bacteria</taxon>
        <taxon>Bacillati</taxon>
        <taxon>Bacillota</taxon>
        <taxon>Bacilli</taxon>
        <taxon>Bacillales</taxon>
        <taxon>Paenibacillaceae</taxon>
        <taxon>Paenibacillus</taxon>
    </lineage>
</organism>
<name>A0A1X7HNU7_9BACL</name>
<dbReference type="EMBL" id="LT840184">
    <property type="protein sequence ID" value="SMF90150.1"/>
    <property type="molecule type" value="Genomic_DNA"/>
</dbReference>
<dbReference type="STRING" id="1313296.SAMN05661091_4910"/>